<comment type="subcellular location">
    <subcellularLocation>
        <location evidence="1">Membrane</location>
        <topology evidence="1">Multi-pass membrane protein</topology>
    </subcellularLocation>
</comment>
<keyword evidence="3 5" id="KW-1133">Transmembrane helix</keyword>
<evidence type="ECO:0000256" key="2">
    <source>
        <dbReference type="ARBA" id="ARBA00022692"/>
    </source>
</evidence>
<evidence type="ECO:0000256" key="1">
    <source>
        <dbReference type="ARBA" id="ARBA00004141"/>
    </source>
</evidence>
<evidence type="ECO:0000313" key="8">
    <source>
        <dbReference type="Proteomes" id="UP000557392"/>
    </source>
</evidence>
<feature type="transmembrane region" description="Helical" evidence="5">
    <location>
        <begin position="220"/>
        <end position="241"/>
    </location>
</feature>
<dbReference type="RefSeq" id="WP_184000496.1">
    <property type="nucleotide sequence ID" value="NZ_JACIEH010000005.1"/>
</dbReference>
<dbReference type="PANTHER" id="PTHR11662:SF285">
    <property type="entry name" value="HEXURONATE TRANSPORTER"/>
    <property type="match status" value="1"/>
</dbReference>
<protein>
    <submittedName>
        <fullName evidence="7">ACS family hexuronate transporter-like MFS transporter</fullName>
    </submittedName>
</protein>
<keyword evidence="8" id="KW-1185">Reference proteome</keyword>
<dbReference type="PROSITE" id="PS50850">
    <property type="entry name" value="MFS"/>
    <property type="match status" value="1"/>
</dbReference>
<dbReference type="Gene3D" id="1.20.1250.20">
    <property type="entry name" value="MFS general substrate transporter like domains"/>
    <property type="match status" value="2"/>
</dbReference>
<feature type="transmembrane region" description="Helical" evidence="5">
    <location>
        <begin position="317"/>
        <end position="336"/>
    </location>
</feature>
<evidence type="ECO:0000256" key="3">
    <source>
        <dbReference type="ARBA" id="ARBA00022989"/>
    </source>
</evidence>
<dbReference type="GO" id="GO:0015134">
    <property type="term" value="F:hexuronate transmembrane transporter activity"/>
    <property type="evidence" value="ECO:0007669"/>
    <property type="project" value="TreeGrafter"/>
</dbReference>
<feature type="transmembrane region" description="Helical" evidence="5">
    <location>
        <begin position="144"/>
        <end position="164"/>
    </location>
</feature>
<dbReference type="EMBL" id="JACIEH010000005">
    <property type="protein sequence ID" value="MBB4101139.1"/>
    <property type="molecule type" value="Genomic_DNA"/>
</dbReference>
<dbReference type="InterPro" id="IPR036259">
    <property type="entry name" value="MFS_trans_sf"/>
</dbReference>
<keyword evidence="2 5" id="KW-0812">Transmembrane</keyword>
<evidence type="ECO:0000256" key="5">
    <source>
        <dbReference type="SAM" id="Phobius"/>
    </source>
</evidence>
<dbReference type="PANTHER" id="PTHR11662">
    <property type="entry name" value="SOLUTE CARRIER FAMILY 17"/>
    <property type="match status" value="1"/>
</dbReference>
<dbReference type="InterPro" id="IPR011701">
    <property type="entry name" value="MFS"/>
</dbReference>
<organism evidence="7 8">
    <name type="scientific">Sphingomonas kyeonggiensis</name>
    <dbReference type="NCBI Taxonomy" id="1268553"/>
    <lineage>
        <taxon>Bacteria</taxon>
        <taxon>Pseudomonadati</taxon>
        <taxon>Pseudomonadota</taxon>
        <taxon>Alphaproteobacteria</taxon>
        <taxon>Sphingomonadales</taxon>
        <taxon>Sphingomonadaceae</taxon>
        <taxon>Sphingomonas</taxon>
    </lineage>
</organism>
<proteinExistence type="predicted"/>
<feature type="transmembrane region" description="Helical" evidence="5">
    <location>
        <begin position="16"/>
        <end position="34"/>
    </location>
</feature>
<gene>
    <name evidence="7" type="ORF">GGR46_004729</name>
</gene>
<dbReference type="InterPro" id="IPR020846">
    <property type="entry name" value="MFS_dom"/>
</dbReference>
<evidence type="ECO:0000259" key="6">
    <source>
        <dbReference type="PROSITE" id="PS50850"/>
    </source>
</evidence>
<feature type="domain" description="Major facilitator superfamily (MFS) profile" evidence="6">
    <location>
        <begin position="21"/>
        <end position="406"/>
    </location>
</feature>
<dbReference type="InterPro" id="IPR050382">
    <property type="entry name" value="MFS_Na/Anion_cotransporter"/>
</dbReference>
<feature type="transmembrane region" description="Helical" evidence="5">
    <location>
        <begin position="348"/>
        <end position="371"/>
    </location>
</feature>
<sequence length="413" mass="44454">MSDPAVPIGETRSPNPLRWAILALLFASTVLNYVDRQTLSILAPMVQRDLKMDDIGYAHVVQLFLIAYTIAYLVAGWLTDRLGTRTALALFVGWWSLANMATGFVRSAGALGGARAMLGLGEASNYTAGPKAVSEHFPPRERGFAFGTYTAGAMVGATIAPPLIGWLALTYGWREAFVATGAMGFVWLVAWLTIYPRSKEKAAGPAEPTPWRAILRERPLWGFALSRMLADPVWYFYLFWFPKYLADQRELSLMTIAATAWIVYLAADIGSIGGGIFSGQLIKRGMTPPNSRLTGLAVAAVLAPAGMLIATNPGIEVTFALAALVAFAHLVFQINISTLVVDLYPTRVVATVFGIVAAGSGLGGIFSTQLVGRLAQSGDYGQIFLLMGCLHPLAMLIAFVALRSHPRSELRPG</sequence>
<comment type="caution">
    <text evidence="7">The sequence shown here is derived from an EMBL/GenBank/DDBJ whole genome shotgun (WGS) entry which is preliminary data.</text>
</comment>
<feature type="transmembrane region" description="Helical" evidence="5">
    <location>
        <begin position="55"/>
        <end position="75"/>
    </location>
</feature>
<accession>A0A7W6NZY6</accession>
<dbReference type="GO" id="GO:0016020">
    <property type="term" value="C:membrane"/>
    <property type="evidence" value="ECO:0007669"/>
    <property type="project" value="UniProtKB-SubCell"/>
</dbReference>
<feature type="transmembrane region" description="Helical" evidence="5">
    <location>
        <begin position="293"/>
        <end position="311"/>
    </location>
</feature>
<dbReference type="AlphaFoldDB" id="A0A7W6NZY6"/>
<feature type="transmembrane region" description="Helical" evidence="5">
    <location>
        <begin position="383"/>
        <end position="402"/>
    </location>
</feature>
<dbReference type="CDD" id="cd17319">
    <property type="entry name" value="MFS_ExuT_GudP_like"/>
    <property type="match status" value="1"/>
</dbReference>
<reference evidence="7 8" key="1">
    <citation type="submission" date="2020-08" db="EMBL/GenBank/DDBJ databases">
        <title>Genomic Encyclopedia of Type Strains, Phase IV (KMG-IV): sequencing the most valuable type-strain genomes for metagenomic binning, comparative biology and taxonomic classification.</title>
        <authorList>
            <person name="Goeker M."/>
        </authorList>
    </citation>
    <scope>NUCLEOTIDE SEQUENCE [LARGE SCALE GENOMIC DNA]</scope>
    <source>
        <strain evidence="7 8">DSM 101806</strain>
    </source>
</reference>
<dbReference type="SUPFAM" id="SSF103473">
    <property type="entry name" value="MFS general substrate transporter"/>
    <property type="match status" value="1"/>
</dbReference>
<dbReference type="Proteomes" id="UP000557392">
    <property type="component" value="Unassembled WGS sequence"/>
</dbReference>
<keyword evidence="4 5" id="KW-0472">Membrane</keyword>
<feature type="transmembrane region" description="Helical" evidence="5">
    <location>
        <begin position="87"/>
        <end position="105"/>
    </location>
</feature>
<name>A0A7W6NZY6_9SPHN</name>
<evidence type="ECO:0000256" key="4">
    <source>
        <dbReference type="ARBA" id="ARBA00023136"/>
    </source>
</evidence>
<dbReference type="Pfam" id="PF07690">
    <property type="entry name" value="MFS_1"/>
    <property type="match status" value="1"/>
</dbReference>
<evidence type="ECO:0000313" key="7">
    <source>
        <dbReference type="EMBL" id="MBB4101139.1"/>
    </source>
</evidence>
<feature type="transmembrane region" description="Helical" evidence="5">
    <location>
        <begin position="176"/>
        <end position="195"/>
    </location>
</feature>
<feature type="transmembrane region" description="Helical" evidence="5">
    <location>
        <begin position="261"/>
        <end position="281"/>
    </location>
</feature>